<keyword evidence="1" id="KW-0812">Transmembrane</keyword>
<organism evidence="2 3">
    <name type="scientific">Acidithiobacillus sulfurivorans</name>
    <dbReference type="NCBI Taxonomy" id="1958756"/>
    <lineage>
        <taxon>Bacteria</taxon>
        <taxon>Pseudomonadati</taxon>
        <taxon>Pseudomonadota</taxon>
        <taxon>Acidithiobacillia</taxon>
        <taxon>Acidithiobacillales</taxon>
        <taxon>Acidithiobacillaceae</taxon>
        <taxon>Acidithiobacillus</taxon>
    </lineage>
</organism>
<proteinExistence type="predicted"/>
<evidence type="ECO:0000313" key="3">
    <source>
        <dbReference type="Proteomes" id="UP000755654"/>
    </source>
</evidence>
<comment type="caution">
    <text evidence="2">The sequence shown here is derived from an EMBL/GenBank/DDBJ whole genome shotgun (WGS) entry which is preliminary data.</text>
</comment>
<feature type="transmembrane region" description="Helical" evidence="1">
    <location>
        <begin position="6"/>
        <end position="31"/>
    </location>
</feature>
<evidence type="ECO:0008006" key="4">
    <source>
        <dbReference type="Google" id="ProtNLM"/>
    </source>
</evidence>
<dbReference type="Proteomes" id="UP000755654">
    <property type="component" value="Unassembled WGS sequence"/>
</dbReference>
<gene>
    <name evidence="2" type="ORF">HAP95_07135</name>
</gene>
<accession>A0ABS5ZXU2</accession>
<dbReference type="EMBL" id="JAAOMP010000077">
    <property type="protein sequence ID" value="MBU2759927.1"/>
    <property type="molecule type" value="Genomic_DNA"/>
</dbReference>
<dbReference type="RefSeq" id="WP_215883591.1">
    <property type="nucleotide sequence ID" value="NZ_JAAOMP010000077.1"/>
</dbReference>
<sequence>MNGEALVWHIMFSVLAWTVLASIVLIIYAFVLRRFDWMARPLRMALVRRGEDLLTYGDLDAKQSAFVEWCLDHAFNPWIMVLSSVLGVVSGFRLILVGTHGKPPFTETDDLKTISLLFWVSAFAANPFFGFVVGLEFLLFGSILFLKGGVPLVVRLAVEATNIKVPHYHHKTRHA</sequence>
<evidence type="ECO:0000313" key="2">
    <source>
        <dbReference type="EMBL" id="MBU2759927.1"/>
    </source>
</evidence>
<feature type="transmembrane region" description="Helical" evidence="1">
    <location>
        <begin position="116"/>
        <end position="146"/>
    </location>
</feature>
<keyword evidence="3" id="KW-1185">Reference proteome</keyword>
<feature type="transmembrane region" description="Helical" evidence="1">
    <location>
        <begin position="78"/>
        <end position="96"/>
    </location>
</feature>
<evidence type="ECO:0000256" key="1">
    <source>
        <dbReference type="SAM" id="Phobius"/>
    </source>
</evidence>
<reference evidence="2 3" key="1">
    <citation type="journal article" date="2021" name="ISME J.">
        <title>Genomic evolution of the class Acidithiobacillia: deep-branching Proteobacteria living in extreme acidic conditions.</title>
        <authorList>
            <person name="Moya-Beltran A."/>
            <person name="Beard S."/>
            <person name="Rojas-Villalobos C."/>
            <person name="Issotta F."/>
            <person name="Gallardo Y."/>
            <person name="Ulloa R."/>
            <person name="Giaveno A."/>
            <person name="Degli Esposti M."/>
            <person name="Johnson D.B."/>
            <person name="Quatrini R."/>
        </authorList>
    </citation>
    <scope>NUCLEOTIDE SEQUENCE [LARGE SCALE GENOMIC DNA]</scope>
    <source>
        <strain evidence="2 3">RW2</strain>
    </source>
</reference>
<keyword evidence="1" id="KW-0472">Membrane</keyword>
<name>A0ABS5ZXU2_9PROT</name>
<protein>
    <recommendedName>
        <fullName evidence="4">MAPEG family protein</fullName>
    </recommendedName>
</protein>
<keyword evidence="1" id="KW-1133">Transmembrane helix</keyword>